<evidence type="ECO:0000313" key="2">
    <source>
        <dbReference type="EMBL" id="MBK5898635.1"/>
    </source>
</evidence>
<dbReference type="Pfam" id="PF23343">
    <property type="entry name" value="REP_ORF2-G2P"/>
    <property type="match status" value="1"/>
</dbReference>
<gene>
    <name evidence="2" type="ORF">JJN12_12780</name>
</gene>
<evidence type="ECO:0000259" key="1">
    <source>
        <dbReference type="Pfam" id="PF23343"/>
    </source>
</evidence>
<dbReference type="InterPro" id="IPR056906">
    <property type="entry name" value="ORF2/G2P_dom"/>
</dbReference>
<keyword evidence="3" id="KW-1185">Reference proteome</keyword>
<dbReference type="RefSeq" id="WP_208430039.1">
    <property type="nucleotide sequence ID" value="NZ_JAEPRJ010000001.1"/>
</dbReference>
<proteinExistence type="predicted"/>
<dbReference type="Proteomes" id="UP000604730">
    <property type="component" value="Unassembled WGS sequence"/>
</dbReference>
<comment type="caution">
    <text evidence="2">The sequence shown here is derived from an EMBL/GenBank/DDBJ whole genome shotgun (WGS) entry which is preliminary data.</text>
</comment>
<accession>A0ABS1J3L2</accession>
<sequence length="247" mass="28865">MPYYKTEIEAGKTIEVIKSHTRSLNDHRPREGREKITPEDMKKINRINTEARLARLINANFGYGDYHLVLTYRKDLRPSPEEAKKRLAKFLRVLRREYKKYKEELKYICVTEYLNTAIHHHLIINGIEANINKIVRDCWEWGSPHFTPLDDTGQYRELAAYFIKETSKTYKANDGGAKQHYTCSRNLIKPVKKTTIIKSINWLDIPKPKKGYYIDKDTVYNGINPFTGAPIQKYTMVKLPEIKGKSG</sequence>
<feature type="domain" description="Replication-associated protein ORF2/G2P" evidence="1">
    <location>
        <begin position="68"/>
        <end position="165"/>
    </location>
</feature>
<reference evidence="2 3" key="1">
    <citation type="submission" date="2021-01" db="EMBL/GenBank/DDBJ databases">
        <title>Isolation and description of Catonella massiliensis sp. nov., a novel Catonella species, isolated from a stable periodontitis subject.</title>
        <authorList>
            <person name="Antezack A."/>
            <person name="Boxberger M."/>
            <person name="La Scola B."/>
            <person name="Monnet-Corti V."/>
        </authorList>
    </citation>
    <scope>NUCLEOTIDE SEQUENCE [LARGE SCALE GENOMIC DNA]</scope>
    <source>
        <strain evidence="2 3">Marseille-Q4567</strain>
    </source>
</reference>
<dbReference type="EMBL" id="JAEPRJ010000001">
    <property type="protein sequence ID" value="MBK5898635.1"/>
    <property type="molecule type" value="Genomic_DNA"/>
</dbReference>
<organism evidence="2 3">
    <name type="scientific">Catonella massiliensis</name>
    <dbReference type="NCBI Taxonomy" id="2799636"/>
    <lineage>
        <taxon>Bacteria</taxon>
        <taxon>Bacillati</taxon>
        <taxon>Bacillota</taxon>
        <taxon>Clostridia</taxon>
        <taxon>Lachnospirales</taxon>
        <taxon>Lachnospiraceae</taxon>
        <taxon>Catonella</taxon>
    </lineage>
</organism>
<protein>
    <recommendedName>
        <fullName evidence="1">Replication-associated protein ORF2/G2P domain-containing protein</fullName>
    </recommendedName>
</protein>
<evidence type="ECO:0000313" key="3">
    <source>
        <dbReference type="Proteomes" id="UP000604730"/>
    </source>
</evidence>
<name>A0ABS1J3L2_9FIRM</name>